<dbReference type="EMBL" id="LVVL01000019">
    <property type="protein sequence ID" value="OAN10145.1"/>
    <property type="molecule type" value="Genomic_DNA"/>
</dbReference>
<sequence length="512" mass="59924">MPELISFENFNTFWDEDPIVIIDSCSLLDLYRYAPNASKRILNNLKEIQSSIWIPSQVINEYLENKSVVIADAHKKFENVSKDVQKIIKDADSDITMKFHRYGKFKFPNINRFRNDISENIGELLEKVEAFKEIVTNEIQENKVNLIEDDVNLFIESLNKLTQVGKPLSFHDSLKLYEEGALRYNHLIPPGYMDASKDKKDTTKLKKFGDLIIWKEILLMVSKEKRKVIFITDDEKEDWWEIKTKNTPNGIKETLIGPRKELLSEFKDYYNEDFSFLMLTLPEFNKHISKVIRETNYKEAYLNDIELNPSKIVEELIKSKDWSLILNNSNNLTHSLLNDGEFQELINEILIDVEISDYFDPSFEDLYVDYEDSSETSKISIEGRFKCKIEVNIETALSKEYHETKEYFLYLSGNISLEFEYFYDEEHDLYKSFNEQISVDNTEIFNYEDLSFGKDYSEIECTVCKIASGAHFTNEGEQVCRECVTHFDICTKCGVLYPHNSLGGQFCNNCED</sequence>
<name>A0ABX2V607_9BACL</name>
<dbReference type="Pfam" id="PF18476">
    <property type="entry name" value="PIN_8"/>
    <property type="match status" value="1"/>
</dbReference>
<proteinExistence type="predicted"/>
<evidence type="ECO:0000313" key="2">
    <source>
        <dbReference type="EMBL" id="OAN10145.1"/>
    </source>
</evidence>
<keyword evidence="3" id="KW-1185">Reference proteome</keyword>
<dbReference type="Proteomes" id="UP000078447">
    <property type="component" value="Unassembled WGS sequence"/>
</dbReference>
<evidence type="ECO:0000259" key="1">
    <source>
        <dbReference type="Pfam" id="PF18476"/>
    </source>
</evidence>
<gene>
    <name evidence="2" type="ORF">A3783_15390</name>
</gene>
<comment type="caution">
    <text evidence="2">The sequence shown here is derived from an EMBL/GenBank/DDBJ whole genome shotgun (WGS) entry which is preliminary data.</text>
</comment>
<dbReference type="RefSeq" id="WP_028105292.1">
    <property type="nucleotide sequence ID" value="NZ_LVVL01000019.1"/>
</dbReference>
<feature type="domain" description="PIN like" evidence="1">
    <location>
        <begin position="19"/>
        <end position="249"/>
    </location>
</feature>
<dbReference type="InterPro" id="IPR041578">
    <property type="entry name" value="PIN_8"/>
</dbReference>
<evidence type="ECO:0000313" key="3">
    <source>
        <dbReference type="Proteomes" id="UP000078447"/>
    </source>
</evidence>
<reference evidence="2 3" key="1">
    <citation type="submission" date="2016-03" db="EMBL/GenBank/DDBJ databases">
        <authorList>
            <person name="Cho S.-Y."/>
            <person name="Lim S."/>
            <person name="Kim H."/>
            <person name="Soh E.H."/>
            <person name="Moon J.S."/>
        </authorList>
    </citation>
    <scope>NUCLEOTIDE SEQUENCE [LARGE SCALE GENOMIC DNA]</scope>
    <source>
        <strain evidence="2 3">KCTC 3810</strain>
    </source>
</reference>
<accession>A0ABX2V607</accession>
<organism evidence="2 3">
    <name type="scientific">Exiguobacterium undae</name>
    <dbReference type="NCBI Taxonomy" id="169177"/>
    <lineage>
        <taxon>Bacteria</taxon>
        <taxon>Bacillati</taxon>
        <taxon>Bacillota</taxon>
        <taxon>Bacilli</taxon>
        <taxon>Bacillales</taxon>
        <taxon>Bacillales Family XII. Incertae Sedis</taxon>
        <taxon>Exiguobacterium</taxon>
    </lineage>
</organism>
<protein>
    <recommendedName>
        <fullName evidence="1">PIN like domain-containing protein</fullName>
    </recommendedName>
</protein>